<reference evidence="3" key="1">
    <citation type="journal article" date="2019" name="Int. J. Syst. Evol. Microbiol.">
        <title>The Global Catalogue of Microorganisms (GCM) 10K type strain sequencing project: providing services to taxonomists for standard genome sequencing and annotation.</title>
        <authorList>
            <consortium name="The Broad Institute Genomics Platform"/>
            <consortium name="The Broad Institute Genome Sequencing Center for Infectious Disease"/>
            <person name="Wu L."/>
            <person name="Ma J."/>
        </authorList>
    </citation>
    <scope>NUCLEOTIDE SEQUENCE [LARGE SCALE GENOMIC DNA]</scope>
    <source>
        <strain evidence="3">ICMP 257</strain>
    </source>
</reference>
<feature type="compositionally biased region" description="Basic and acidic residues" evidence="1">
    <location>
        <begin position="34"/>
        <end position="43"/>
    </location>
</feature>
<sequence>MPWVHQWYDEFDEEWDGNPAEEFQSALNLGRTERHLSESDPRAWRPGPPCPAGHQPAVATGQRGFPPSGCTPIALILALC</sequence>
<comment type="caution">
    <text evidence="2">The sequence shown here is derived from an EMBL/GenBank/DDBJ whole genome shotgun (WGS) entry which is preliminary data.</text>
</comment>
<dbReference type="Proteomes" id="UP001595908">
    <property type="component" value="Unassembled WGS sequence"/>
</dbReference>
<name>A0ABV9VF74_STRAZ</name>
<organism evidence="2 3">
    <name type="scientific">Streptomyces atroolivaceus</name>
    <dbReference type="NCBI Taxonomy" id="66869"/>
    <lineage>
        <taxon>Bacteria</taxon>
        <taxon>Bacillati</taxon>
        <taxon>Actinomycetota</taxon>
        <taxon>Actinomycetes</taxon>
        <taxon>Kitasatosporales</taxon>
        <taxon>Streptomycetaceae</taxon>
        <taxon>Streptomyces</taxon>
    </lineage>
</organism>
<feature type="region of interest" description="Disordered" evidence="1">
    <location>
        <begin position="34"/>
        <end position="64"/>
    </location>
</feature>
<evidence type="ECO:0000313" key="2">
    <source>
        <dbReference type="EMBL" id="MFC4981439.1"/>
    </source>
</evidence>
<gene>
    <name evidence="2" type="ORF">ACFPL4_24285</name>
</gene>
<evidence type="ECO:0000256" key="1">
    <source>
        <dbReference type="SAM" id="MobiDB-lite"/>
    </source>
</evidence>
<dbReference type="GeneID" id="96256732"/>
<accession>A0ABV9VF74</accession>
<protein>
    <submittedName>
        <fullName evidence="2">Uncharacterized protein</fullName>
    </submittedName>
</protein>
<proteinExistence type="predicted"/>
<dbReference type="EMBL" id="JBHSJE010000007">
    <property type="protein sequence ID" value="MFC4981439.1"/>
    <property type="molecule type" value="Genomic_DNA"/>
</dbReference>
<dbReference type="RefSeq" id="WP_208861042.1">
    <property type="nucleotide sequence ID" value="NZ_JBHSJE010000007.1"/>
</dbReference>
<evidence type="ECO:0000313" key="3">
    <source>
        <dbReference type="Proteomes" id="UP001595908"/>
    </source>
</evidence>
<keyword evidence="3" id="KW-1185">Reference proteome</keyword>